<accession>A0A0G2HUB7</accession>
<dbReference type="VEuPathDB" id="FungiDB:EMCG_04047"/>
<sequence>MKGRKCEEVGMKKRFLTARRTEEEEEEEKKQRIGKRETGAVTIRVPGNVHPGPRCGDCLDMQSKPHWPPGPLAQAGQPVMYLDVSRAWKRYVYAAI</sequence>
<dbReference type="AlphaFoldDB" id="A0A0G2HUB7"/>
<evidence type="ECO:0000313" key="2">
    <source>
        <dbReference type="Proteomes" id="UP000034164"/>
    </source>
</evidence>
<organism evidence="1 2">
    <name type="scientific">[Emmonsia] crescens</name>
    <dbReference type="NCBI Taxonomy" id="73230"/>
    <lineage>
        <taxon>Eukaryota</taxon>
        <taxon>Fungi</taxon>
        <taxon>Dikarya</taxon>
        <taxon>Ascomycota</taxon>
        <taxon>Pezizomycotina</taxon>
        <taxon>Eurotiomycetes</taxon>
        <taxon>Eurotiomycetidae</taxon>
        <taxon>Onygenales</taxon>
        <taxon>Ajellomycetaceae</taxon>
        <taxon>Emergomyces</taxon>
    </lineage>
</organism>
<evidence type="ECO:0000313" key="1">
    <source>
        <dbReference type="EMBL" id="KKZ61330.1"/>
    </source>
</evidence>
<protein>
    <submittedName>
        <fullName evidence="1">Uncharacterized protein</fullName>
    </submittedName>
</protein>
<gene>
    <name evidence="1" type="ORF">EMCG_04047</name>
</gene>
<name>A0A0G2HUB7_9EURO</name>
<dbReference type="Proteomes" id="UP000034164">
    <property type="component" value="Unassembled WGS sequence"/>
</dbReference>
<proteinExistence type="predicted"/>
<comment type="caution">
    <text evidence="1">The sequence shown here is derived from an EMBL/GenBank/DDBJ whole genome shotgun (WGS) entry which is preliminary data.</text>
</comment>
<dbReference type="EMBL" id="LCZI01001311">
    <property type="protein sequence ID" value="KKZ61330.1"/>
    <property type="molecule type" value="Genomic_DNA"/>
</dbReference>
<reference evidence="2" key="1">
    <citation type="journal article" date="2015" name="PLoS Genet.">
        <title>The dynamic genome and transcriptome of the human fungal pathogen Blastomyces and close relative Emmonsia.</title>
        <authorList>
            <person name="Munoz J.F."/>
            <person name="Gauthier G.M."/>
            <person name="Desjardins C.A."/>
            <person name="Gallo J.E."/>
            <person name="Holder J."/>
            <person name="Sullivan T.D."/>
            <person name="Marty A.J."/>
            <person name="Carmen J.C."/>
            <person name="Chen Z."/>
            <person name="Ding L."/>
            <person name="Gujja S."/>
            <person name="Magrini V."/>
            <person name="Misas E."/>
            <person name="Mitreva M."/>
            <person name="Priest M."/>
            <person name="Saif S."/>
            <person name="Whiston E.A."/>
            <person name="Young S."/>
            <person name="Zeng Q."/>
            <person name="Goldman W.E."/>
            <person name="Mardis E.R."/>
            <person name="Taylor J.W."/>
            <person name="McEwen J.G."/>
            <person name="Clay O.K."/>
            <person name="Klein B.S."/>
            <person name="Cuomo C.A."/>
        </authorList>
    </citation>
    <scope>NUCLEOTIDE SEQUENCE [LARGE SCALE GENOMIC DNA]</scope>
    <source>
        <strain evidence="2">UAMH 3008</strain>
    </source>
</reference>